<accession>A0A5M3N3S5</accession>
<evidence type="ECO:0000313" key="2">
    <source>
        <dbReference type="Proteomes" id="UP000053558"/>
    </source>
</evidence>
<dbReference type="AlphaFoldDB" id="A0A5M3N3S5"/>
<proteinExistence type="predicted"/>
<comment type="caution">
    <text evidence="1">The sequence shown here is derived from an EMBL/GenBank/DDBJ whole genome shotgun (WGS) entry which is preliminary data.</text>
</comment>
<dbReference type="RefSeq" id="XP_007765002.1">
    <property type="nucleotide sequence ID" value="XM_007766812.1"/>
</dbReference>
<dbReference type="InterPro" id="IPR032675">
    <property type="entry name" value="LRR_dom_sf"/>
</dbReference>
<organism evidence="1 2">
    <name type="scientific">Coniophora puteana (strain RWD-64-598)</name>
    <name type="common">Brown rot fungus</name>
    <dbReference type="NCBI Taxonomy" id="741705"/>
    <lineage>
        <taxon>Eukaryota</taxon>
        <taxon>Fungi</taxon>
        <taxon>Dikarya</taxon>
        <taxon>Basidiomycota</taxon>
        <taxon>Agaricomycotina</taxon>
        <taxon>Agaricomycetes</taxon>
        <taxon>Agaricomycetidae</taxon>
        <taxon>Boletales</taxon>
        <taxon>Coniophorineae</taxon>
        <taxon>Coniophoraceae</taxon>
        <taxon>Coniophora</taxon>
    </lineage>
</organism>
<keyword evidence="2" id="KW-1185">Reference proteome</keyword>
<gene>
    <name evidence="1" type="ORF">CONPUDRAFT_150355</name>
</gene>
<dbReference type="KEGG" id="cput:CONPUDRAFT_150355"/>
<dbReference type="EMBL" id="JH711574">
    <property type="protein sequence ID" value="EIW85551.1"/>
    <property type="molecule type" value="Genomic_DNA"/>
</dbReference>
<name>A0A5M3N3S5_CONPW</name>
<sequence length="414" mass="46868">MAVVPYLPPELWLRIHDHTTTVSGTLDPDIHFHTELNGLYDDPGKYADSDINASLRQAQTTRRWLPLVCKHWYEMFIHRLYQSVIFEGDDALSSLTCALSTPPRIPGAPPLGHYTERMDILSDFTNNSLLVSKGTEYMLERGLATLFGSCPRLSILVITFRAPEARISPSMMGALCQNVPNLKVLQLRNISLRSTDTEALLRSIPDLRILACYHIAFPQNHIDSANIPYLPLHTVAFSKLSRPEFIQSGSLPQLRSLVLHGNAFFTDTRNETFLRAVGATLRTIHWDVEDREKIQLWVSQIGRHCPNLERLVLSVPEYAFFDPEAFPLPLELELPPVTCLGLRTAAPGPARSRFTQDARYEHIWSFLTKIHGLAPSVSTVQFLNIGARHKEELEDVPSGLSHIKFEHYYRLAQS</sequence>
<dbReference type="SUPFAM" id="SSF52047">
    <property type="entry name" value="RNI-like"/>
    <property type="match status" value="1"/>
</dbReference>
<protein>
    <recommendedName>
        <fullName evidence="3">F-box domain-containing protein</fullName>
    </recommendedName>
</protein>
<dbReference type="GeneID" id="19202677"/>
<reference evidence="2" key="1">
    <citation type="journal article" date="2012" name="Science">
        <title>The Paleozoic origin of enzymatic lignin decomposition reconstructed from 31 fungal genomes.</title>
        <authorList>
            <person name="Floudas D."/>
            <person name="Binder M."/>
            <person name="Riley R."/>
            <person name="Barry K."/>
            <person name="Blanchette R.A."/>
            <person name="Henrissat B."/>
            <person name="Martinez A.T."/>
            <person name="Otillar R."/>
            <person name="Spatafora J.W."/>
            <person name="Yadav J.S."/>
            <person name="Aerts A."/>
            <person name="Benoit I."/>
            <person name="Boyd A."/>
            <person name="Carlson A."/>
            <person name="Copeland A."/>
            <person name="Coutinho P.M."/>
            <person name="de Vries R.P."/>
            <person name="Ferreira P."/>
            <person name="Findley K."/>
            <person name="Foster B."/>
            <person name="Gaskell J."/>
            <person name="Glotzer D."/>
            <person name="Gorecki P."/>
            <person name="Heitman J."/>
            <person name="Hesse C."/>
            <person name="Hori C."/>
            <person name="Igarashi K."/>
            <person name="Jurgens J.A."/>
            <person name="Kallen N."/>
            <person name="Kersten P."/>
            <person name="Kohler A."/>
            <person name="Kuees U."/>
            <person name="Kumar T.K.A."/>
            <person name="Kuo A."/>
            <person name="LaButti K."/>
            <person name="Larrondo L.F."/>
            <person name="Lindquist E."/>
            <person name="Ling A."/>
            <person name="Lombard V."/>
            <person name="Lucas S."/>
            <person name="Lundell T."/>
            <person name="Martin R."/>
            <person name="McLaughlin D.J."/>
            <person name="Morgenstern I."/>
            <person name="Morin E."/>
            <person name="Murat C."/>
            <person name="Nagy L.G."/>
            <person name="Nolan M."/>
            <person name="Ohm R.A."/>
            <person name="Patyshakuliyeva A."/>
            <person name="Rokas A."/>
            <person name="Ruiz-Duenas F.J."/>
            <person name="Sabat G."/>
            <person name="Salamov A."/>
            <person name="Samejima M."/>
            <person name="Schmutz J."/>
            <person name="Slot J.C."/>
            <person name="St John F."/>
            <person name="Stenlid J."/>
            <person name="Sun H."/>
            <person name="Sun S."/>
            <person name="Syed K."/>
            <person name="Tsang A."/>
            <person name="Wiebenga A."/>
            <person name="Young D."/>
            <person name="Pisabarro A."/>
            <person name="Eastwood D.C."/>
            <person name="Martin F."/>
            <person name="Cullen D."/>
            <person name="Grigoriev I.V."/>
            <person name="Hibbett D.S."/>
        </authorList>
    </citation>
    <scope>NUCLEOTIDE SEQUENCE [LARGE SCALE GENOMIC DNA]</scope>
    <source>
        <strain evidence="2">RWD-64-598 SS2</strain>
    </source>
</reference>
<evidence type="ECO:0000313" key="1">
    <source>
        <dbReference type="EMBL" id="EIW85551.1"/>
    </source>
</evidence>
<dbReference type="OrthoDB" id="2664792at2759"/>
<dbReference type="Proteomes" id="UP000053558">
    <property type="component" value="Unassembled WGS sequence"/>
</dbReference>
<dbReference type="OMA" id="TEYMLER"/>
<dbReference type="Gene3D" id="3.80.10.10">
    <property type="entry name" value="Ribonuclease Inhibitor"/>
    <property type="match status" value="1"/>
</dbReference>
<evidence type="ECO:0008006" key="3">
    <source>
        <dbReference type="Google" id="ProtNLM"/>
    </source>
</evidence>